<dbReference type="Proteomes" id="UP000235388">
    <property type="component" value="Unassembled WGS sequence"/>
</dbReference>
<reference evidence="3 4" key="1">
    <citation type="submission" date="2017-11" db="EMBL/GenBank/DDBJ databases">
        <title>De novo assembly and phasing of dikaryotic genomes from two isolates of Puccinia coronata f. sp. avenae, the causal agent of oat crown rust.</title>
        <authorList>
            <person name="Miller M.E."/>
            <person name="Zhang Y."/>
            <person name="Omidvar V."/>
            <person name="Sperschneider J."/>
            <person name="Schwessinger B."/>
            <person name="Raley C."/>
            <person name="Palmer J.M."/>
            <person name="Garnica D."/>
            <person name="Upadhyaya N."/>
            <person name="Rathjen J."/>
            <person name="Taylor J.M."/>
            <person name="Park R.F."/>
            <person name="Dodds P.N."/>
            <person name="Hirsch C.D."/>
            <person name="Kianian S.F."/>
            <person name="Figueroa M."/>
        </authorList>
    </citation>
    <scope>NUCLEOTIDE SEQUENCE [LARGE SCALE GENOMIC DNA]</scope>
    <source>
        <strain evidence="3">12NC29</strain>
    </source>
</reference>
<protein>
    <submittedName>
        <fullName evidence="3">Uncharacterized protein</fullName>
    </submittedName>
</protein>
<organism evidence="3 4">
    <name type="scientific">Puccinia coronata f. sp. avenae</name>
    <dbReference type="NCBI Taxonomy" id="200324"/>
    <lineage>
        <taxon>Eukaryota</taxon>
        <taxon>Fungi</taxon>
        <taxon>Dikarya</taxon>
        <taxon>Basidiomycota</taxon>
        <taxon>Pucciniomycotina</taxon>
        <taxon>Pucciniomycetes</taxon>
        <taxon>Pucciniales</taxon>
        <taxon>Pucciniaceae</taxon>
        <taxon>Puccinia</taxon>
    </lineage>
</organism>
<keyword evidence="4" id="KW-1185">Reference proteome</keyword>
<keyword evidence="2" id="KW-0472">Membrane</keyword>
<dbReference type="EMBL" id="PGCJ01000832">
    <property type="protein sequence ID" value="PLW18376.1"/>
    <property type="molecule type" value="Genomic_DNA"/>
</dbReference>
<feature type="transmembrane region" description="Helical" evidence="2">
    <location>
        <begin position="119"/>
        <end position="137"/>
    </location>
</feature>
<evidence type="ECO:0000313" key="4">
    <source>
        <dbReference type="Proteomes" id="UP000235388"/>
    </source>
</evidence>
<name>A0A2N5SYQ6_9BASI</name>
<proteinExistence type="predicted"/>
<gene>
    <name evidence="3" type="ORF">PCANC_08851</name>
</gene>
<feature type="region of interest" description="Disordered" evidence="1">
    <location>
        <begin position="48"/>
        <end position="71"/>
    </location>
</feature>
<evidence type="ECO:0000313" key="3">
    <source>
        <dbReference type="EMBL" id="PLW18376.1"/>
    </source>
</evidence>
<dbReference type="AlphaFoldDB" id="A0A2N5SYQ6"/>
<comment type="caution">
    <text evidence="3">The sequence shown here is derived from an EMBL/GenBank/DDBJ whole genome shotgun (WGS) entry which is preliminary data.</text>
</comment>
<dbReference type="STRING" id="200324.A0A2N5SYQ6"/>
<sequence>MTTGHSSITSLNKSDLRVCGGSIPGCPDRALRLHFHRGTRDALRERLRGLASPGRRKSGEKPKTGNYAADLIPKPETAGEGAFPAKFLAKFTRLKTDPLGQEALCINYAAATRKRLRRWTLKVLIGSIIVVFSLSGVGRASGRPRIGGRGRADNFEEKIVCRASPIRANRTEILKFIDSFCAEAMGQEFGGSDGGHSELKELYTIEPSQRGNGMANHVLLHLKSINGCKFFVDYSCGRFLSRPTDECNIGDEAKQGGYVVNGCSLWKTIPLAL</sequence>
<keyword evidence="2" id="KW-1133">Transmembrane helix</keyword>
<keyword evidence="2" id="KW-0812">Transmembrane</keyword>
<evidence type="ECO:0000256" key="2">
    <source>
        <dbReference type="SAM" id="Phobius"/>
    </source>
</evidence>
<evidence type="ECO:0000256" key="1">
    <source>
        <dbReference type="SAM" id="MobiDB-lite"/>
    </source>
</evidence>
<dbReference type="OrthoDB" id="2498321at2759"/>
<accession>A0A2N5SYQ6</accession>